<dbReference type="SUPFAM" id="SSF52833">
    <property type="entry name" value="Thioredoxin-like"/>
    <property type="match status" value="1"/>
</dbReference>
<dbReference type="GO" id="GO:0015035">
    <property type="term" value="F:protein-disulfide reductase activity"/>
    <property type="evidence" value="ECO:0007669"/>
    <property type="project" value="InterPro"/>
</dbReference>
<dbReference type="PANTHER" id="PTHR45663:SF11">
    <property type="entry name" value="GEO12009P1"/>
    <property type="match status" value="1"/>
</dbReference>
<protein>
    <recommendedName>
        <fullName evidence="6">Thioredoxin domain-containing protein</fullName>
    </recommendedName>
</protein>
<dbReference type="PANTHER" id="PTHR45663">
    <property type="entry name" value="GEO12009P1"/>
    <property type="match status" value="1"/>
</dbReference>
<comment type="caution">
    <text evidence="7">The sequence shown here is derived from an EMBL/GenBank/DDBJ whole genome shotgun (WGS) entry which is preliminary data.</text>
</comment>
<dbReference type="AlphaFoldDB" id="A0A7J9ARL5"/>
<dbReference type="InterPro" id="IPR036249">
    <property type="entry name" value="Thioredoxin-like_sf"/>
</dbReference>
<evidence type="ECO:0000313" key="8">
    <source>
        <dbReference type="Proteomes" id="UP000593574"/>
    </source>
</evidence>
<keyword evidence="5" id="KW-0676">Redox-active center</keyword>
<dbReference type="NCBIfam" id="TIGR01068">
    <property type="entry name" value="thioredoxin"/>
    <property type="match status" value="1"/>
</dbReference>
<keyword evidence="4" id="KW-1015">Disulfide bond</keyword>
<gene>
    <name evidence="7" type="ORF">Golax_002563</name>
</gene>
<keyword evidence="1" id="KW-0813">Transport</keyword>
<dbReference type="Proteomes" id="UP000593574">
    <property type="component" value="Unassembled WGS sequence"/>
</dbReference>
<reference evidence="7 8" key="1">
    <citation type="journal article" date="2019" name="Genome Biol. Evol.">
        <title>Insights into the evolution of the New World diploid cottons (Gossypium, subgenus Houzingenia) based on genome sequencing.</title>
        <authorList>
            <person name="Grover C.E."/>
            <person name="Arick M.A. 2nd"/>
            <person name="Thrash A."/>
            <person name="Conover J.L."/>
            <person name="Sanders W.S."/>
            <person name="Peterson D.G."/>
            <person name="Frelichowski J.E."/>
            <person name="Scheffler J.A."/>
            <person name="Scheffler B.E."/>
            <person name="Wendel J.F."/>
        </authorList>
    </citation>
    <scope>NUCLEOTIDE SEQUENCE [LARGE SCALE GENOMIC DNA]</scope>
    <source>
        <strain evidence="7">4</strain>
        <tissue evidence="7">Leaf</tissue>
    </source>
</reference>
<sequence>MASVTESIAALSFPTTSRFRTSFSRPAMMISQPAVSSYSRRRGLPEFKGLKIQSYSLISFASTNSRYPRVSKHSGRVVCEAQETAIDIPAVTDETWQSLVLNADGPVLVEFWAPWCGPCRMIDPVIGELAQQYAGKLKCFKLNTDDSPSIASQYGIRSIPTLMIFLNGEKKDAVIGAVPKTTLSASIERFL</sequence>
<proteinExistence type="predicted"/>
<dbReference type="CDD" id="cd02947">
    <property type="entry name" value="TRX_family"/>
    <property type="match status" value="1"/>
</dbReference>
<evidence type="ECO:0000313" key="7">
    <source>
        <dbReference type="EMBL" id="MBA0726756.1"/>
    </source>
</evidence>
<name>A0A7J9ARL5_9ROSI</name>
<dbReference type="InterPro" id="IPR013766">
    <property type="entry name" value="Thioredoxin_domain"/>
</dbReference>
<dbReference type="GO" id="GO:0005737">
    <property type="term" value="C:cytoplasm"/>
    <property type="evidence" value="ECO:0007669"/>
    <property type="project" value="TreeGrafter"/>
</dbReference>
<evidence type="ECO:0000256" key="5">
    <source>
        <dbReference type="ARBA" id="ARBA00023284"/>
    </source>
</evidence>
<dbReference type="PRINTS" id="PR00421">
    <property type="entry name" value="THIOREDOXIN"/>
</dbReference>
<dbReference type="Pfam" id="PF00085">
    <property type="entry name" value="Thioredoxin"/>
    <property type="match status" value="1"/>
</dbReference>
<dbReference type="InterPro" id="IPR017937">
    <property type="entry name" value="Thioredoxin_CS"/>
</dbReference>
<evidence type="ECO:0000256" key="4">
    <source>
        <dbReference type="ARBA" id="ARBA00023157"/>
    </source>
</evidence>
<dbReference type="InterPro" id="IPR005746">
    <property type="entry name" value="Thioredoxin"/>
</dbReference>
<feature type="domain" description="Thioredoxin" evidence="6">
    <location>
        <begin position="79"/>
        <end position="191"/>
    </location>
</feature>
<keyword evidence="2" id="KW-0809">Transit peptide</keyword>
<organism evidence="7 8">
    <name type="scientific">Gossypium laxum</name>
    <dbReference type="NCBI Taxonomy" id="34288"/>
    <lineage>
        <taxon>Eukaryota</taxon>
        <taxon>Viridiplantae</taxon>
        <taxon>Streptophyta</taxon>
        <taxon>Embryophyta</taxon>
        <taxon>Tracheophyta</taxon>
        <taxon>Spermatophyta</taxon>
        <taxon>Magnoliopsida</taxon>
        <taxon>eudicotyledons</taxon>
        <taxon>Gunneridae</taxon>
        <taxon>Pentapetalae</taxon>
        <taxon>rosids</taxon>
        <taxon>malvids</taxon>
        <taxon>Malvales</taxon>
        <taxon>Malvaceae</taxon>
        <taxon>Malvoideae</taxon>
        <taxon>Gossypium</taxon>
    </lineage>
</organism>
<dbReference type="FunFam" id="3.40.30.10:FF:000001">
    <property type="entry name" value="Thioredoxin"/>
    <property type="match status" value="1"/>
</dbReference>
<evidence type="ECO:0000256" key="2">
    <source>
        <dbReference type="ARBA" id="ARBA00022946"/>
    </source>
</evidence>
<evidence type="ECO:0000256" key="3">
    <source>
        <dbReference type="ARBA" id="ARBA00022982"/>
    </source>
</evidence>
<evidence type="ECO:0000256" key="1">
    <source>
        <dbReference type="ARBA" id="ARBA00022448"/>
    </source>
</evidence>
<keyword evidence="3" id="KW-0249">Electron transport</keyword>
<dbReference type="PROSITE" id="PS00194">
    <property type="entry name" value="THIOREDOXIN_1"/>
    <property type="match status" value="1"/>
</dbReference>
<dbReference type="Gene3D" id="3.40.30.10">
    <property type="entry name" value="Glutaredoxin"/>
    <property type="match status" value="1"/>
</dbReference>
<dbReference type="PROSITE" id="PS51352">
    <property type="entry name" value="THIOREDOXIN_2"/>
    <property type="match status" value="1"/>
</dbReference>
<dbReference type="GO" id="GO:0008047">
    <property type="term" value="F:enzyme activator activity"/>
    <property type="evidence" value="ECO:0007669"/>
    <property type="project" value="UniProtKB-ARBA"/>
</dbReference>
<keyword evidence="8" id="KW-1185">Reference proteome</keyword>
<dbReference type="EMBL" id="JABEZV010000012">
    <property type="protein sequence ID" value="MBA0726756.1"/>
    <property type="molecule type" value="Genomic_DNA"/>
</dbReference>
<evidence type="ECO:0000259" key="6">
    <source>
        <dbReference type="PROSITE" id="PS51352"/>
    </source>
</evidence>
<accession>A0A7J9ARL5</accession>